<dbReference type="EMBL" id="CP093547">
    <property type="protein sequence ID" value="UNP29216.1"/>
    <property type="molecule type" value="Genomic_DNA"/>
</dbReference>
<dbReference type="InterPro" id="IPR005546">
    <property type="entry name" value="Autotransporte_beta"/>
</dbReference>
<dbReference type="InterPro" id="IPR043990">
    <property type="entry name" value="AC_1"/>
</dbReference>
<evidence type="ECO:0000259" key="1">
    <source>
        <dbReference type="PROSITE" id="PS51208"/>
    </source>
</evidence>
<dbReference type="InterPro" id="IPR036709">
    <property type="entry name" value="Autotransporte_beta_dom_sf"/>
</dbReference>
<keyword evidence="3" id="KW-1185">Reference proteome</keyword>
<dbReference type="InterPro" id="IPR050909">
    <property type="entry name" value="Bact_Autotransporter_VF"/>
</dbReference>
<evidence type="ECO:0000313" key="2">
    <source>
        <dbReference type="EMBL" id="UNP29216.1"/>
    </source>
</evidence>
<dbReference type="Proteomes" id="UP000829194">
    <property type="component" value="Chromosome"/>
</dbReference>
<sequence>MEILERVLERNLEHIMKLKAHYPAKELSRYSLYVACREILLSGALKTLPMVGLVSVAVLAVPPALASQCATTDGGNGGDVVLNGGTCSIPSGYNPVDNDQRVGGAYVDQGDRVTLIGNAQDISAGDRGQRNFTLGELDASASGKERLLLGGKGKGVSTPDPITGGRIVVATYDSAAISSADWGALQNAATSKYVNVGDQQYVDARLGTAQGGTLVVDIGNRALAPSAAENSLDLALKQTQLTRAAGDGSAVRWASRNRILAADVITAASGATTRTVPMSIPTYAGTFAGFDGRAYTVNNVSDLKNYNDLLIAALEDGRLNSQAAYDSAFAQAVSYTTQNASFSFDIDPGDEITVAGGINYSMYVDGVGALGVIENGAQIDQRGARVASANGGRVVIEAEGQLSGHFSSLEISSGGSAQNNGAISAGYYADNEHDTTTAGTHGGAYVEGFAVTVDGNGSAFENRGIINVAGFDYAPETAPDQYGVLTRNGGATTNRGVVNVGVNNGAKTGAINGALIAGSGSSFINEAEGLIYIGRAAQYSPAMPEAVSDTSNHVMQRGIYLDASAGGTAINEGAIVIGTKTENAIGMGAVGSNAQAQLRNRGEIIINGASRSAPLENLGLLAQDNGSTVIANDGIIRVNGINGVGLKVLSANASASAVSSAGSRIEVNGTADPASGVRNYGAWIDGSSANALLEGDILLAGRGAIGVHARNGGLVSIGPSAAVKFIEAGDSTACPASCSDQIGYFVYGKGSRIEGRGGALDVNTSRSTLLRVENGAAFSTSAGQQISASGVAATAIQGSGSEARVDIAGARLVASGSGATLLKIDGGATGIIGADTEARLAADRAIAGLVDGRKYELSGQPSSEMFPSRLEFSGQVIADSKDARGFIAQASGVLVHRGTTQLADGVGITVRDGGVLQGGGSVLVQNGTGLLLDGAASSTDFNAGASITTLDGDAAIRVRNQAWLETGAGIARVQAAGSAHGVVLSEDAKGAAFNDGNIIVDGQGNGIENNAAGGRVLLNRSTLSVTSGAGIRNLAAAQGVSSFSLVGARIASASGWGIQAESGTAKVNVTGGRIEGGAGALFTGSSAQLEIYAQQASLVGRALTEDGGRSSVTLDAASLWEMKASSNVSELVNRNSSVDFGVYDPATGFKRLTIAGNYVGDGGRFLINTKLGDDQSPTDLVRIMGNSSGASSLQVTNAGGLGAQTVEGIKVVQVGGTSDARFLLSGRAVAGAYEYLLQKGGIATPADGDWYLRSYVVVPPKPVPPKPEPPERIVRPEVGAYLANQSAAEGLFRHSLHDRLGEPNLAERMREGDALSSAWVRTWREQADYTSVDQLDTNSDSSGLQVGSDLARWGERGRGQFGAMLAIGQANNHVRSLLTGYFAKGKVDGRALGLYATWFADPVESTGLYMDGWLQYARFDNRVEGLGLARESYDSSGSTVSIEAGYSFRLRSNGRSALFLEPQGQLIYSDFDMESFTETGGTHIDDTKSGGLTTRLGLRLYGHAMGDTGNRVQPFATLNWWNQSSSAEIAFNRDRVRTALPRDRYQLKLGVQLQLGGGWTGWGQASAETGSGDYRDIGGLIGTKYSW</sequence>
<name>A0ABY3XCJ1_9GAMM</name>
<dbReference type="PROSITE" id="PS51208">
    <property type="entry name" value="AUTOTRANSPORTER"/>
    <property type="match status" value="1"/>
</dbReference>
<dbReference type="InterPro" id="IPR012332">
    <property type="entry name" value="Autotransporter_pectin_lyase_C"/>
</dbReference>
<dbReference type="RefSeq" id="WP_148649086.1">
    <property type="nucleotide sequence ID" value="NZ_CP011131.1"/>
</dbReference>
<dbReference type="CDD" id="cd01344">
    <property type="entry name" value="PL2_Passenger_AT"/>
    <property type="match status" value="1"/>
</dbReference>
<dbReference type="Pfam" id="PF03797">
    <property type="entry name" value="Autotransporter"/>
    <property type="match status" value="1"/>
</dbReference>
<dbReference type="Pfam" id="PF18883">
    <property type="entry name" value="AC_1"/>
    <property type="match status" value="1"/>
</dbReference>
<evidence type="ECO:0000313" key="3">
    <source>
        <dbReference type="Proteomes" id="UP000829194"/>
    </source>
</evidence>
<dbReference type="NCBIfam" id="TIGR01414">
    <property type="entry name" value="autotrans_barl"/>
    <property type="match status" value="1"/>
</dbReference>
<dbReference type="SUPFAM" id="SSF51126">
    <property type="entry name" value="Pectin lyase-like"/>
    <property type="match status" value="1"/>
</dbReference>
<proteinExistence type="predicted"/>
<reference evidence="2 3" key="1">
    <citation type="submission" date="2022-03" db="EMBL/GenBank/DDBJ databases">
        <title>Complete genome sequence of Lysobacter capsici VKM B-2533 and Lysobacter gummosus 10.1.1, promising sources of lytic agents.</title>
        <authorList>
            <person name="Tarlachkov S.V."/>
            <person name="Kudryakova I.V."/>
            <person name="Afoshin A.S."/>
            <person name="Leontyevskaya E.A."/>
            <person name="Leontyevskaya N.V."/>
        </authorList>
    </citation>
    <scope>NUCLEOTIDE SEQUENCE [LARGE SCALE GENOMIC DNA]</scope>
    <source>
        <strain evidence="2 3">10.1.1</strain>
    </source>
</reference>
<dbReference type="Gene3D" id="2.40.128.130">
    <property type="entry name" value="Autotransporter beta-domain"/>
    <property type="match status" value="1"/>
</dbReference>
<dbReference type="SUPFAM" id="SSF103515">
    <property type="entry name" value="Autotransporter"/>
    <property type="match status" value="1"/>
</dbReference>
<dbReference type="SMART" id="SM00869">
    <property type="entry name" value="Autotransporter"/>
    <property type="match status" value="1"/>
</dbReference>
<dbReference type="Gene3D" id="2.160.20.20">
    <property type="match status" value="1"/>
</dbReference>
<dbReference type="PANTHER" id="PTHR12338">
    <property type="entry name" value="AUTOTRANSPORTER"/>
    <property type="match status" value="1"/>
</dbReference>
<dbReference type="InterPro" id="IPR006315">
    <property type="entry name" value="OM_autotransptr_brl_dom"/>
</dbReference>
<dbReference type="InterPro" id="IPR011050">
    <property type="entry name" value="Pectin_lyase_fold/virulence"/>
</dbReference>
<dbReference type="PANTHER" id="PTHR12338:SF5">
    <property type="entry name" value="ANTIGEN 43-RELATED"/>
    <property type="match status" value="1"/>
</dbReference>
<feature type="domain" description="Autotransporter" evidence="1">
    <location>
        <begin position="1311"/>
        <end position="1587"/>
    </location>
</feature>
<organism evidence="2 3">
    <name type="scientific">Lysobacter gummosus</name>
    <dbReference type="NCBI Taxonomy" id="262324"/>
    <lineage>
        <taxon>Bacteria</taxon>
        <taxon>Pseudomonadati</taxon>
        <taxon>Pseudomonadota</taxon>
        <taxon>Gammaproteobacteria</taxon>
        <taxon>Lysobacterales</taxon>
        <taxon>Lysobacteraceae</taxon>
        <taxon>Lysobacter</taxon>
    </lineage>
</organism>
<accession>A0ABY3XCJ1</accession>
<gene>
    <name evidence="2" type="ORF">MOV92_22560</name>
</gene>
<protein>
    <submittedName>
        <fullName evidence="2">Autotransporter outer membrane beta-barrel domain-containing protein</fullName>
    </submittedName>
</protein>